<feature type="compositionally biased region" description="Acidic residues" evidence="1">
    <location>
        <begin position="47"/>
        <end position="58"/>
    </location>
</feature>
<feature type="region of interest" description="Disordered" evidence="1">
    <location>
        <begin position="16"/>
        <end position="114"/>
    </location>
</feature>
<dbReference type="Proteomes" id="UP001151760">
    <property type="component" value="Unassembled WGS sequence"/>
</dbReference>
<accession>A0ABQ5I9F0</accession>
<organism evidence="2 3">
    <name type="scientific">Tanacetum coccineum</name>
    <dbReference type="NCBI Taxonomy" id="301880"/>
    <lineage>
        <taxon>Eukaryota</taxon>
        <taxon>Viridiplantae</taxon>
        <taxon>Streptophyta</taxon>
        <taxon>Embryophyta</taxon>
        <taxon>Tracheophyta</taxon>
        <taxon>Spermatophyta</taxon>
        <taxon>Magnoliopsida</taxon>
        <taxon>eudicotyledons</taxon>
        <taxon>Gunneridae</taxon>
        <taxon>Pentapetalae</taxon>
        <taxon>asterids</taxon>
        <taxon>campanulids</taxon>
        <taxon>Asterales</taxon>
        <taxon>Asteraceae</taxon>
        <taxon>Asteroideae</taxon>
        <taxon>Anthemideae</taxon>
        <taxon>Anthemidinae</taxon>
        <taxon>Tanacetum</taxon>
    </lineage>
</organism>
<reference evidence="2" key="2">
    <citation type="submission" date="2022-01" db="EMBL/GenBank/DDBJ databases">
        <authorList>
            <person name="Yamashiro T."/>
            <person name="Shiraishi A."/>
            <person name="Satake H."/>
            <person name="Nakayama K."/>
        </authorList>
    </citation>
    <scope>NUCLEOTIDE SEQUENCE</scope>
</reference>
<evidence type="ECO:0000313" key="3">
    <source>
        <dbReference type="Proteomes" id="UP001151760"/>
    </source>
</evidence>
<feature type="compositionally biased region" description="Acidic residues" evidence="1">
    <location>
        <begin position="74"/>
        <end position="84"/>
    </location>
</feature>
<comment type="caution">
    <text evidence="2">The sequence shown here is derived from an EMBL/GenBank/DDBJ whole genome shotgun (WGS) entry which is preliminary data.</text>
</comment>
<evidence type="ECO:0000313" key="2">
    <source>
        <dbReference type="EMBL" id="GJT96767.1"/>
    </source>
</evidence>
<protein>
    <submittedName>
        <fullName evidence="2">Uncharacterized protein</fullName>
    </submittedName>
</protein>
<feature type="compositionally biased region" description="Polar residues" evidence="1">
    <location>
        <begin position="23"/>
        <end position="34"/>
    </location>
</feature>
<name>A0ABQ5I9F0_9ASTR</name>
<evidence type="ECO:0000256" key="1">
    <source>
        <dbReference type="SAM" id="MobiDB-lite"/>
    </source>
</evidence>
<sequence length="242" mass="27289">MSARIAKAAALSPSSFRKRYRSSYETPSPSSTLTLPVRKRYRGASELVEDIEDESLDSDAEREGSEDEGHGLEDEGPGLEEVEEAAASREGSMPSTFKIGQISRSVSEQQRVEETLSPRIPVHTTWIDPEDISPSSPIVPSPLASPATTPAATISVDKDQFLEGFDRDFGELYTRLREDSDEIFSQRYRLKSLEQEQERAIVTFEALWRLMLALEAWAGHHELQEIRGHIATLEQERNRREQ</sequence>
<proteinExistence type="predicted"/>
<feature type="compositionally biased region" description="Basic and acidic residues" evidence="1">
    <location>
        <begin position="59"/>
        <end position="73"/>
    </location>
</feature>
<keyword evidence="3" id="KW-1185">Reference proteome</keyword>
<dbReference type="EMBL" id="BQNB010020511">
    <property type="protein sequence ID" value="GJT96767.1"/>
    <property type="molecule type" value="Genomic_DNA"/>
</dbReference>
<reference evidence="2" key="1">
    <citation type="journal article" date="2022" name="Int. J. Mol. Sci.">
        <title>Draft Genome of Tanacetum Coccineum: Genomic Comparison of Closely Related Tanacetum-Family Plants.</title>
        <authorList>
            <person name="Yamashiro T."/>
            <person name="Shiraishi A."/>
            <person name="Nakayama K."/>
            <person name="Satake H."/>
        </authorList>
    </citation>
    <scope>NUCLEOTIDE SEQUENCE</scope>
</reference>
<gene>
    <name evidence="2" type="ORF">Tco_1092285</name>
</gene>